<dbReference type="Pfam" id="PF13618">
    <property type="entry name" value="Gluconate_2-dh3"/>
    <property type="match status" value="1"/>
</dbReference>
<name>A0A383RTV6_9PSED</name>
<protein>
    <submittedName>
        <fullName evidence="2">Gluconate 2-dehydrogenase subunit 3</fullName>
        <ecNumber evidence="2">1.1.99.3</ecNumber>
    </submittedName>
</protein>
<feature type="compositionally biased region" description="Polar residues" evidence="1">
    <location>
        <begin position="115"/>
        <end position="124"/>
    </location>
</feature>
<proteinExistence type="predicted"/>
<feature type="region of interest" description="Disordered" evidence="1">
    <location>
        <begin position="103"/>
        <end position="124"/>
    </location>
</feature>
<accession>A0A383RTV6</accession>
<dbReference type="GO" id="GO:0033717">
    <property type="term" value="F:gluconate 2-dehydrogenase (acceptor) activity"/>
    <property type="evidence" value="ECO:0007669"/>
    <property type="project" value="UniProtKB-EC"/>
</dbReference>
<organism evidence="2 3">
    <name type="scientific">Pseudomonas reidholzensis</name>
    <dbReference type="NCBI Taxonomy" id="1785162"/>
    <lineage>
        <taxon>Bacteria</taxon>
        <taxon>Pseudomonadati</taxon>
        <taxon>Pseudomonadota</taxon>
        <taxon>Gammaproteobacteria</taxon>
        <taxon>Pseudomonadales</taxon>
        <taxon>Pseudomonadaceae</taxon>
        <taxon>Pseudomonas</taxon>
    </lineage>
</organism>
<dbReference type="AlphaFoldDB" id="A0A383RTV6"/>
<evidence type="ECO:0000313" key="3">
    <source>
        <dbReference type="Proteomes" id="UP000263595"/>
    </source>
</evidence>
<evidence type="ECO:0000256" key="1">
    <source>
        <dbReference type="SAM" id="MobiDB-lite"/>
    </source>
</evidence>
<sequence length="241" mass="25931">MDRRSVIKAGMVLIATSVAASIYRPAGAALRVLSGGNRWHAKETLPPTPVDPAVRMFLSDKEYAQVTAIFDRLIPADALSVSASQAGCVVFLDHQLAGPYGQGSNRYLKGPEQAGTPSQGDQSLRNPAQVYRIGLAELEGHCQQAFGSSFEALGAEQQDALLAQLESGSVQLGRLPSEVLFKQCLANVHEGFFADPVYGGNQGMVGWKMIGFPGARYDYRDFLAQKGHKLEIIPVSLIGRI</sequence>
<dbReference type="EMBL" id="UNOZ01000019">
    <property type="protein sequence ID" value="SYX90482.1"/>
    <property type="molecule type" value="Genomic_DNA"/>
</dbReference>
<gene>
    <name evidence="2" type="ORF">CCOS865_02749</name>
</gene>
<dbReference type="OrthoDB" id="8400810at2"/>
<keyword evidence="2" id="KW-0560">Oxidoreductase</keyword>
<dbReference type="Proteomes" id="UP000263595">
    <property type="component" value="Unassembled WGS sequence"/>
</dbReference>
<dbReference type="RefSeq" id="WP_119141751.1">
    <property type="nucleotide sequence ID" value="NZ_CBCSFL010000007.1"/>
</dbReference>
<reference evidence="3" key="1">
    <citation type="submission" date="2018-08" db="EMBL/GenBank/DDBJ databases">
        <authorList>
            <person name="Blom J."/>
        </authorList>
    </citation>
    <scope>NUCLEOTIDE SEQUENCE [LARGE SCALE GENOMIC DNA]</scope>
    <source>
        <strain evidence="3">CCOS 865</strain>
    </source>
</reference>
<dbReference type="EC" id="1.1.99.3" evidence="2"/>
<keyword evidence="3" id="KW-1185">Reference proteome</keyword>
<dbReference type="InterPro" id="IPR027056">
    <property type="entry name" value="Gluconate_2DH_su3"/>
</dbReference>
<evidence type="ECO:0000313" key="2">
    <source>
        <dbReference type="EMBL" id="SYX90482.1"/>
    </source>
</evidence>